<evidence type="ECO:0000259" key="2">
    <source>
        <dbReference type="Pfam" id="PF01261"/>
    </source>
</evidence>
<dbReference type="Gene3D" id="3.20.20.150">
    <property type="entry name" value="Divalent-metal-dependent TIM barrel enzymes"/>
    <property type="match status" value="1"/>
</dbReference>
<evidence type="ECO:0000313" key="4">
    <source>
        <dbReference type="Proteomes" id="UP000321379"/>
    </source>
</evidence>
<dbReference type="Pfam" id="PF01261">
    <property type="entry name" value="AP_endonuc_2"/>
    <property type="match status" value="1"/>
</dbReference>
<proteinExistence type="predicted"/>
<organism evidence="3 4">
    <name type="scientific">Lacisediminihabitans profunda</name>
    <dbReference type="NCBI Taxonomy" id="2594790"/>
    <lineage>
        <taxon>Bacteria</taxon>
        <taxon>Bacillati</taxon>
        <taxon>Actinomycetota</taxon>
        <taxon>Actinomycetes</taxon>
        <taxon>Micrococcales</taxon>
        <taxon>Microbacteriaceae</taxon>
        <taxon>Lacisediminihabitans</taxon>
    </lineage>
</organism>
<dbReference type="EMBL" id="VRMG01000006">
    <property type="protein sequence ID" value="TXN30636.1"/>
    <property type="molecule type" value="Genomic_DNA"/>
</dbReference>
<gene>
    <name evidence="3" type="ORF">FVP33_08945</name>
</gene>
<keyword evidence="4" id="KW-1185">Reference proteome</keyword>
<dbReference type="InterPro" id="IPR050312">
    <property type="entry name" value="IolE/XylAMocC-like"/>
</dbReference>
<evidence type="ECO:0000256" key="1">
    <source>
        <dbReference type="ARBA" id="ARBA00023277"/>
    </source>
</evidence>
<accession>A0A5C8UQ83</accession>
<dbReference type="Proteomes" id="UP000321379">
    <property type="component" value="Unassembled WGS sequence"/>
</dbReference>
<dbReference type="PANTHER" id="PTHR12110">
    <property type="entry name" value="HYDROXYPYRUVATE ISOMERASE"/>
    <property type="match status" value="1"/>
</dbReference>
<dbReference type="InterPro" id="IPR013022">
    <property type="entry name" value="Xyl_isomerase-like_TIM-brl"/>
</dbReference>
<comment type="caution">
    <text evidence="3">The sequence shown here is derived from an EMBL/GenBank/DDBJ whole genome shotgun (WGS) entry which is preliminary data.</text>
</comment>
<name>A0A5C8UQ83_9MICO</name>
<protein>
    <submittedName>
        <fullName evidence="3">TIM barrel protein</fullName>
    </submittedName>
</protein>
<keyword evidence="1" id="KW-0119">Carbohydrate metabolism</keyword>
<feature type="domain" description="Xylose isomerase-like TIM barrel" evidence="2">
    <location>
        <begin position="27"/>
        <end position="266"/>
    </location>
</feature>
<dbReference type="RefSeq" id="WP_147783318.1">
    <property type="nucleotide sequence ID" value="NZ_VRMG01000006.1"/>
</dbReference>
<dbReference type="InterPro" id="IPR036237">
    <property type="entry name" value="Xyl_isomerase-like_sf"/>
</dbReference>
<dbReference type="SUPFAM" id="SSF51658">
    <property type="entry name" value="Xylose isomerase-like"/>
    <property type="match status" value="1"/>
</dbReference>
<dbReference type="PANTHER" id="PTHR12110:SF21">
    <property type="entry name" value="XYLOSE ISOMERASE-LIKE TIM BARREL DOMAIN-CONTAINING PROTEIN"/>
    <property type="match status" value="1"/>
</dbReference>
<sequence length="287" mass="31186">MTRPNETTLSASTLGTPGEPLDTVLGWLDDAGVRAIELRLSAGEFADPAMTRRERLELRARLDAAGVVVSGIASYVRVASDANDEMVTGALAHALQFAADLRAPVVRVFPGAPTRPAAYDRVPELIEPEAVVDERAARRLDSVSAIASDLGVHPVLETHDSHPRGEDIRRILDQVHGPVGAVWDLMHPWRVGEPIERTWELLAPWIDDDRGGVQVKDANLPADATPIAIGAGTLPTEDFGRLLGSAGFRGTVCLEWERTWHPRAVRLDEALVSTRAWYDRHFAAVAA</sequence>
<dbReference type="AlphaFoldDB" id="A0A5C8UQ83"/>
<reference evidence="3 4" key="1">
    <citation type="submission" date="2019-08" db="EMBL/GenBank/DDBJ databases">
        <title>Bacterial whole genome sequence for Glaciihabitans sp. CHu50b-6-2.</title>
        <authorList>
            <person name="Jin L."/>
        </authorList>
    </citation>
    <scope>NUCLEOTIDE SEQUENCE [LARGE SCALE GENOMIC DNA]</scope>
    <source>
        <strain evidence="3 4">CHu50b-6-2</strain>
    </source>
</reference>
<evidence type="ECO:0000313" key="3">
    <source>
        <dbReference type="EMBL" id="TXN30636.1"/>
    </source>
</evidence>